<dbReference type="Gene3D" id="3.40.50.11720">
    <property type="entry name" value="3-Deoxy-D-manno-octulosonic-acid transferase, N-terminal domain"/>
    <property type="match status" value="1"/>
</dbReference>
<comment type="caution">
    <text evidence="13">The sequence shown here is derived from an EMBL/GenBank/DDBJ whole genome shotgun (WGS) entry which is preliminary data.</text>
</comment>
<dbReference type="InterPro" id="IPR007507">
    <property type="entry name" value="Glycos_transf_N"/>
</dbReference>
<accession>A0A4S2HCL8</accession>
<protein>
    <recommendedName>
        <fullName evidence="4 10">3-deoxy-D-manno-octulosonic acid transferase</fullName>
        <shortName evidence="10">Kdo transferase</shortName>
        <ecNumber evidence="3 10">2.4.99.12</ecNumber>
    </recommendedName>
    <alternativeName>
        <fullName evidence="6 10">Lipid IV(A) 3-deoxy-D-manno-octulosonic acid transferase</fullName>
    </alternativeName>
</protein>
<dbReference type="Pfam" id="PF04413">
    <property type="entry name" value="Glycos_transf_N"/>
    <property type="match status" value="1"/>
</dbReference>
<evidence type="ECO:0000256" key="8">
    <source>
        <dbReference type="PIRSR" id="PIRSR639901-1"/>
    </source>
</evidence>
<feature type="domain" description="3-deoxy-D-manno-octulosonic-acid transferase N-terminal" evidence="12">
    <location>
        <begin position="38"/>
        <end position="213"/>
    </location>
</feature>
<organism evidence="13 14">
    <name type="scientific">Marinicauda pacifica</name>
    <dbReference type="NCBI Taxonomy" id="1133559"/>
    <lineage>
        <taxon>Bacteria</taxon>
        <taxon>Pseudomonadati</taxon>
        <taxon>Pseudomonadota</taxon>
        <taxon>Alphaproteobacteria</taxon>
        <taxon>Maricaulales</taxon>
        <taxon>Maricaulaceae</taxon>
        <taxon>Marinicauda</taxon>
    </lineage>
</organism>
<dbReference type="GO" id="GO:0005886">
    <property type="term" value="C:plasma membrane"/>
    <property type="evidence" value="ECO:0007669"/>
    <property type="project" value="UniProtKB-SubCell"/>
</dbReference>
<dbReference type="UniPathway" id="UPA00958"/>
<evidence type="ECO:0000259" key="12">
    <source>
        <dbReference type="Pfam" id="PF04413"/>
    </source>
</evidence>
<evidence type="ECO:0000256" key="9">
    <source>
        <dbReference type="PIRSR" id="PIRSR639901-2"/>
    </source>
</evidence>
<evidence type="ECO:0000256" key="2">
    <source>
        <dbReference type="ARBA" id="ARBA00004713"/>
    </source>
</evidence>
<evidence type="ECO:0000256" key="11">
    <source>
        <dbReference type="SAM" id="MobiDB-lite"/>
    </source>
</evidence>
<sequence>MSFPPGLTLYRAATRALGGLAGPALTRRARAGKEDKARLGERLGRAGQPRPAGPLVWIHAASVGESLVALTLAEALQARRPGLGVLITSGTRTSARLIGERARPGLLHQFPPVDRIDAVERFLDHWQPDLAVFTESELWPNLILETARRGTPMALVNARMNERSLQSWRRWPDTARWLLSCFDWIGPADLRTAQGLSALLGTPLEPVGNLKLDAGFTPPDADALDCVRRTVGARPVWVAASTHEGEDEILLAAHAEILRQTPDALLILAPRHPERGPAIRELIGRTGLTAARRSGGETPSPDTAVWLTDTLGEMALWFTAAPVAFIAGSLLPGIGGHNPLEATRAGAQVVTGPHTASFDDVFAAYREAGAVETAGTPERIARAIEQAWTRGDEARAAGEAALAALAGQSLDVTLGALLPLLAEESD</sequence>
<dbReference type="GO" id="GO:0043842">
    <property type="term" value="F:Kdo transferase activity"/>
    <property type="evidence" value="ECO:0007669"/>
    <property type="project" value="UniProtKB-EC"/>
</dbReference>
<comment type="subcellular location">
    <subcellularLocation>
        <location evidence="10">Cell membrane</location>
    </subcellularLocation>
</comment>
<comment type="function">
    <text evidence="1 10">Involved in lipopolysaccharide (LPS) biosynthesis. Catalyzes the transfer of 3-deoxy-D-manno-octulosonate (Kdo) residue(s) from CMP-Kdo to lipid IV(A), the tetraacyldisaccharide-1,4'-bisphosphate precursor of lipid A.</text>
</comment>
<evidence type="ECO:0000256" key="1">
    <source>
        <dbReference type="ARBA" id="ARBA00003394"/>
    </source>
</evidence>
<feature type="active site" description="Proton acceptor" evidence="8">
    <location>
        <position position="65"/>
    </location>
</feature>
<keyword evidence="10" id="KW-1003">Cell membrane</keyword>
<comment type="pathway">
    <text evidence="2 10">Bacterial outer membrane biogenesis; LPS core biosynthesis.</text>
</comment>
<dbReference type="SUPFAM" id="SSF53756">
    <property type="entry name" value="UDP-Glycosyltransferase/glycogen phosphorylase"/>
    <property type="match status" value="1"/>
</dbReference>
<reference evidence="13 14" key="1">
    <citation type="journal article" date="2013" name="Int. J. Syst. Evol. Microbiol.">
        <title>Marinicauda pacifica gen. nov., sp. nov., a prosthecate alphaproteobacterium of the family Hyphomonadaceae isolated from deep seawater.</title>
        <authorList>
            <person name="Zhang X.Y."/>
            <person name="Li G.W."/>
            <person name="Wang C.S."/>
            <person name="Zhang Y.J."/>
            <person name="Xu X.W."/>
            <person name="Li H."/>
            <person name="Liu A."/>
            <person name="Liu C."/>
            <person name="Xie B.B."/>
            <person name="Qin Q.L."/>
            <person name="Xu Z."/>
            <person name="Chen X.L."/>
            <person name="Zhou B.C."/>
            <person name="Zhang Y.Z."/>
        </authorList>
    </citation>
    <scope>NUCLEOTIDE SEQUENCE [LARGE SCALE GENOMIC DNA]</scope>
    <source>
        <strain evidence="13 14">P-1 km-3</strain>
    </source>
</reference>
<dbReference type="GO" id="GO:0009244">
    <property type="term" value="P:lipopolysaccharide core region biosynthetic process"/>
    <property type="evidence" value="ECO:0007669"/>
    <property type="project" value="UniProtKB-UniRule"/>
</dbReference>
<dbReference type="AlphaFoldDB" id="A0A4S2HCL8"/>
<evidence type="ECO:0000256" key="7">
    <source>
        <dbReference type="ARBA" id="ARBA00049183"/>
    </source>
</evidence>
<dbReference type="InterPro" id="IPR038107">
    <property type="entry name" value="Glycos_transf_N_sf"/>
</dbReference>
<feature type="site" description="Transition state stabilizer" evidence="9">
    <location>
        <position position="211"/>
    </location>
</feature>
<keyword evidence="10" id="KW-0448">Lipopolysaccharide biosynthesis</keyword>
<evidence type="ECO:0000256" key="10">
    <source>
        <dbReference type="RuleBase" id="RU365103"/>
    </source>
</evidence>
<comment type="similarity">
    <text evidence="10">Belongs to the glycosyltransferase group 1 family.</text>
</comment>
<evidence type="ECO:0000313" key="13">
    <source>
        <dbReference type="EMBL" id="TGY93795.1"/>
    </source>
</evidence>
<dbReference type="PANTHER" id="PTHR42755">
    <property type="entry name" value="3-DEOXY-MANNO-OCTULOSONATE CYTIDYLYLTRANSFERASE"/>
    <property type="match status" value="1"/>
</dbReference>
<dbReference type="InterPro" id="IPR039901">
    <property type="entry name" value="Kdotransferase"/>
</dbReference>
<dbReference type="EMBL" id="SRXV01000001">
    <property type="protein sequence ID" value="TGY93795.1"/>
    <property type="molecule type" value="Genomic_DNA"/>
</dbReference>
<keyword evidence="14" id="KW-1185">Reference proteome</keyword>
<evidence type="ECO:0000256" key="4">
    <source>
        <dbReference type="ARBA" id="ARBA00019077"/>
    </source>
</evidence>
<comment type="catalytic activity">
    <reaction evidence="7 10">
        <text>lipid IVA (E. coli) + CMP-3-deoxy-beta-D-manno-octulosonate = alpha-Kdo-(2-&gt;6)-lipid IVA (E. coli) + CMP + H(+)</text>
        <dbReference type="Rhea" id="RHEA:28066"/>
        <dbReference type="ChEBI" id="CHEBI:15378"/>
        <dbReference type="ChEBI" id="CHEBI:58603"/>
        <dbReference type="ChEBI" id="CHEBI:60364"/>
        <dbReference type="ChEBI" id="CHEBI:60377"/>
        <dbReference type="ChEBI" id="CHEBI:85987"/>
        <dbReference type="EC" id="2.4.99.12"/>
    </reaction>
</comment>
<evidence type="ECO:0000256" key="5">
    <source>
        <dbReference type="ARBA" id="ARBA00022679"/>
    </source>
</evidence>
<proteinExistence type="inferred from homology"/>
<dbReference type="Proteomes" id="UP000305451">
    <property type="component" value="Unassembled WGS sequence"/>
</dbReference>
<dbReference type="PANTHER" id="PTHR42755:SF1">
    <property type="entry name" value="3-DEOXY-D-MANNO-OCTULOSONIC ACID TRANSFERASE, MITOCHONDRIAL-RELATED"/>
    <property type="match status" value="1"/>
</dbReference>
<dbReference type="Gene3D" id="3.40.50.2000">
    <property type="entry name" value="Glycogen Phosphorylase B"/>
    <property type="match status" value="1"/>
</dbReference>
<dbReference type="GO" id="GO:0009245">
    <property type="term" value="P:lipid A biosynthetic process"/>
    <property type="evidence" value="ECO:0007669"/>
    <property type="project" value="TreeGrafter"/>
</dbReference>
<keyword evidence="5 10" id="KW-0808">Transferase</keyword>
<gene>
    <name evidence="13" type="ORF">E5162_00430</name>
</gene>
<evidence type="ECO:0000256" key="3">
    <source>
        <dbReference type="ARBA" id="ARBA00012621"/>
    </source>
</evidence>
<name>A0A4S2HCL8_9PROT</name>
<feature type="region of interest" description="Disordered" evidence="11">
    <location>
        <begin position="27"/>
        <end position="46"/>
    </location>
</feature>
<keyword evidence="10" id="KW-0472">Membrane</keyword>
<dbReference type="RefSeq" id="WP_135942989.1">
    <property type="nucleotide sequence ID" value="NZ_BMEI01000001.1"/>
</dbReference>
<feature type="site" description="Transition state stabilizer" evidence="9">
    <location>
        <position position="135"/>
    </location>
</feature>
<dbReference type="OrthoDB" id="9789797at2"/>
<dbReference type="EC" id="2.4.99.12" evidence="3 10"/>
<evidence type="ECO:0000313" key="14">
    <source>
        <dbReference type="Proteomes" id="UP000305451"/>
    </source>
</evidence>
<feature type="compositionally biased region" description="Basic and acidic residues" evidence="11">
    <location>
        <begin position="31"/>
        <end position="44"/>
    </location>
</feature>
<evidence type="ECO:0000256" key="6">
    <source>
        <dbReference type="ARBA" id="ARBA00031445"/>
    </source>
</evidence>